<protein>
    <submittedName>
        <fullName evidence="1">Uncharacterized protein</fullName>
    </submittedName>
</protein>
<reference evidence="1 2" key="1">
    <citation type="submission" date="2023-03" db="EMBL/GenBank/DDBJ databases">
        <title>WGS of Gossypium arboreum.</title>
        <authorList>
            <person name="Yu D."/>
        </authorList>
    </citation>
    <scope>NUCLEOTIDE SEQUENCE [LARGE SCALE GENOMIC DNA]</scope>
    <source>
        <tissue evidence="1">Leaf</tissue>
    </source>
</reference>
<accession>A0ABR0QJR4</accession>
<evidence type="ECO:0000313" key="1">
    <source>
        <dbReference type="EMBL" id="KAK5839435.1"/>
    </source>
</evidence>
<dbReference type="EMBL" id="JARKNE010000003">
    <property type="protein sequence ID" value="KAK5839435.1"/>
    <property type="molecule type" value="Genomic_DNA"/>
</dbReference>
<proteinExistence type="predicted"/>
<organism evidence="1 2">
    <name type="scientific">Gossypium arboreum</name>
    <name type="common">Tree cotton</name>
    <name type="synonym">Gossypium nanking</name>
    <dbReference type="NCBI Taxonomy" id="29729"/>
    <lineage>
        <taxon>Eukaryota</taxon>
        <taxon>Viridiplantae</taxon>
        <taxon>Streptophyta</taxon>
        <taxon>Embryophyta</taxon>
        <taxon>Tracheophyta</taxon>
        <taxon>Spermatophyta</taxon>
        <taxon>Magnoliopsida</taxon>
        <taxon>eudicotyledons</taxon>
        <taxon>Gunneridae</taxon>
        <taxon>Pentapetalae</taxon>
        <taxon>rosids</taxon>
        <taxon>malvids</taxon>
        <taxon>Malvales</taxon>
        <taxon>Malvaceae</taxon>
        <taxon>Malvoideae</taxon>
        <taxon>Gossypium</taxon>
    </lineage>
</organism>
<dbReference type="Proteomes" id="UP001358586">
    <property type="component" value="Chromosome 3"/>
</dbReference>
<name>A0ABR0QJR4_GOSAR</name>
<comment type="caution">
    <text evidence="1">The sequence shown here is derived from an EMBL/GenBank/DDBJ whole genome shotgun (WGS) entry which is preliminary data.</text>
</comment>
<gene>
    <name evidence="1" type="ORF">PVK06_008224</name>
</gene>
<keyword evidence="2" id="KW-1185">Reference proteome</keyword>
<sequence>MGVTFGAGSENHFWSPNKYELAKKKFRGLDEELTEVQREQHAWVYILMIIKGLLMLDKSRNLIHLTWLLKLVNFRKVCELS</sequence>
<evidence type="ECO:0000313" key="2">
    <source>
        <dbReference type="Proteomes" id="UP001358586"/>
    </source>
</evidence>